<protein>
    <submittedName>
        <fullName evidence="1">Uncharacterized protein</fullName>
    </submittedName>
</protein>
<dbReference type="RefSeq" id="WP_149650547.1">
    <property type="nucleotide sequence ID" value="NZ_VEWN01000010.1"/>
</dbReference>
<gene>
    <name evidence="1" type="ORF">FH063_006530</name>
</gene>
<name>A0A5B0KTV5_9PROT</name>
<evidence type="ECO:0000313" key="1">
    <source>
        <dbReference type="EMBL" id="KAA1054274.1"/>
    </source>
</evidence>
<proteinExistence type="predicted"/>
<reference evidence="1 2" key="1">
    <citation type="submission" date="2019-07" db="EMBL/GenBank/DDBJ databases">
        <title>Genome sequencing of the stress-tolerant strain Azospirillum brasilense Az19.</title>
        <authorList>
            <person name="Maroniche G.A."/>
            <person name="Garcia J.E."/>
            <person name="Pagnussat L."/>
            <person name="Amenta M."/>
            <person name="Creus C.M."/>
        </authorList>
    </citation>
    <scope>NUCLEOTIDE SEQUENCE [LARGE SCALE GENOMIC DNA]</scope>
    <source>
        <strain evidence="1 2">Az19</strain>
    </source>
</reference>
<dbReference type="EMBL" id="VEWN01000010">
    <property type="protein sequence ID" value="KAA1054274.1"/>
    <property type="molecule type" value="Genomic_DNA"/>
</dbReference>
<sequence length="85" mass="10039">MFHSVPGWMSLSIRRDFTRYRSGPKQYSRSDRLHFHHPAMRLECVQTVKILPTRWANNILIPHRHAHAAPHQYQLGITIRQGQSL</sequence>
<comment type="caution">
    <text evidence="1">The sequence shown here is derived from an EMBL/GenBank/DDBJ whole genome shotgun (WGS) entry which is preliminary data.</text>
</comment>
<evidence type="ECO:0000313" key="2">
    <source>
        <dbReference type="Proteomes" id="UP000325333"/>
    </source>
</evidence>
<dbReference type="Proteomes" id="UP000325333">
    <property type="component" value="Unassembled WGS sequence"/>
</dbReference>
<dbReference type="AlphaFoldDB" id="A0A5B0KTV5"/>
<accession>A0A5B0KTV5</accession>
<organism evidence="1 2">
    <name type="scientific">Azospirillum argentinense</name>
    <dbReference type="NCBI Taxonomy" id="2970906"/>
    <lineage>
        <taxon>Bacteria</taxon>
        <taxon>Pseudomonadati</taxon>
        <taxon>Pseudomonadota</taxon>
        <taxon>Alphaproteobacteria</taxon>
        <taxon>Rhodospirillales</taxon>
        <taxon>Azospirillaceae</taxon>
        <taxon>Azospirillum</taxon>
    </lineage>
</organism>